<feature type="region of interest" description="Disordered" evidence="1">
    <location>
        <begin position="379"/>
        <end position="414"/>
    </location>
</feature>
<dbReference type="AlphaFoldDB" id="A0A6A5YDU1"/>
<dbReference type="InterPro" id="IPR011990">
    <property type="entry name" value="TPR-like_helical_dom_sf"/>
</dbReference>
<keyword evidence="4" id="KW-1185">Reference proteome</keyword>
<dbReference type="Proteomes" id="UP000799770">
    <property type="component" value="Unassembled WGS sequence"/>
</dbReference>
<evidence type="ECO:0000259" key="2">
    <source>
        <dbReference type="Pfam" id="PF14420"/>
    </source>
</evidence>
<dbReference type="EMBL" id="ML977380">
    <property type="protein sequence ID" value="KAF2105452.1"/>
    <property type="molecule type" value="Genomic_DNA"/>
</dbReference>
<protein>
    <recommendedName>
        <fullName evidence="2">Clr5 domain-containing protein</fullName>
    </recommendedName>
</protein>
<evidence type="ECO:0000313" key="3">
    <source>
        <dbReference type="EMBL" id="KAF2105452.1"/>
    </source>
</evidence>
<sequence length="639" mass="71107">MPTPIPHDPIEFGEHQDMPGLGQPAQASLHGIAAHGFNAEGGFQDHPIQSIEAAHDAVMVDLEPPPMSGPAFQRPGAIGGGSRRPRHGDLDWDGNRQLLHRLYIQEGHTLTETMKIMKEQHDFDASAKLYKEKFKFWRWQKNLPGEVAHWMVDRATLREAGGKQTEFEFGGQKWSIEQAVSTASRTKKAVQALVQTPAGMIVATPINPNNVASPAGAGPLNNAGSPGASSVIFISANTGSAKKLLHLNFKGKSREDLAAALLAARDYAQNEDPIAAESAYIEALDGHEHLLSSTNEATVKIAYELADFYTRQDCRAEADEILENITQKHISAHGINDRKTKQHLLQVAELLNSWNRGTDALAFLNHAWEVADAQQRTEDVSKTIEAGTRKRRKNAQKANAEASDSERLGKISQDITGNPTTARINFGLDVARLHIAVNDSAVEALLKATETQCLRNPRVLAVQGLKARADLLKHYLKQETATDHHDTFWTADDLLTTFWESTTWDRETFKSHEVMEASLELGAGVLRASLFTKAKWIFREIDRKASDVFGSDDERTIWIFISIGLIYQRYRMWSEARPWFEQAYAAADSAWGDSDGVTRALEKSLEKRHFSYLNDETRPFQSVFGVTGITIRPTRLHLE</sequence>
<dbReference type="Pfam" id="PF14420">
    <property type="entry name" value="Clr5"/>
    <property type="match status" value="1"/>
</dbReference>
<accession>A0A6A5YDU1</accession>
<gene>
    <name evidence="3" type="ORF">BDV96DRAFT_655598</name>
</gene>
<evidence type="ECO:0000313" key="4">
    <source>
        <dbReference type="Proteomes" id="UP000799770"/>
    </source>
</evidence>
<dbReference type="OrthoDB" id="5308957at2759"/>
<feature type="region of interest" description="Disordered" evidence="1">
    <location>
        <begin position="1"/>
        <end position="25"/>
    </location>
</feature>
<feature type="domain" description="Clr5" evidence="2">
    <location>
        <begin position="90"/>
        <end position="141"/>
    </location>
</feature>
<reference evidence="3" key="1">
    <citation type="journal article" date="2020" name="Stud. Mycol.">
        <title>101 Dothideomycetes genomes: a test case for predicting lifestyles and emergence of pathogens.</title>
        <authorList>
            <person name="Haridas S."/>
            <person name="Albert R."/>
            <person name="Binder M."/>
            <person name="Bloem J."/>
            <person name="Labutti K."/>
            <person name="Salamov A."/>
            <person name="Andreopoulos B."/>
            <person name="Baker S."/>
            <person name="Barry K."/>
            <person name="Bills G."/>
            <person name="Bluhm B."/>
            <person name="Cannon C."/>
            <person name="Castanera R."/>
            <person name="Culley D."/>
            <person name="Daum C."/>
            <person name="Ezra D."/>
            <person name="Gonzalez J."/>
            <person name="Henrissat B."/>
            <person name="Kuo A."/>
            <person name="Liang C."/>
            <person name="Lipzen A."/>
            <person name="Lutzoni F."/>
            <person name="Magnuson J."/>
            <person name="Mondo S."/>
            <person name="Nolan M."/>
            <person name="Ohm R."/>
            <person name="Pangilinan J."/>
            <person name="Park H.-J."/>
            <person name="Ramirez L."/>
            <person name="Alfaro M."/>
            <person name="Sun H."/>
            <person name="Tritt A."/>
            <person name="Yoshinaga Y."/>
            <person name="Zwiers L.-H."/>
            <person name="Turgeon B."/>
            <person name="Goodwin S."/>
            <person name="Spatafora J."/>
            <person name="Crous P."/>
            <person name="Grigoriev I."/>
        </authorList>
    </citation>
    <scope>NUCLEOTIDE SEQUENCE</scope>
    <source>
        <strain evidence="3">CBS 627.86</strain>
    </source>
</reference>
<dbReference type="PANTHER" id="PTHR38788:SF3">
    <property type="entry name" value="CLR5 DOMAIN-CONTAINING PROTEIN"/>
    <property type="match status" value="1"/>
</dbReference>
<organism evidence="3 4">
    <name type="scientific">Lophiotrema nucula</name>
    <dbReference type="NCBI Taxonomy" id="690887"/>
    <lineage>
        <taxon>Eukaryota</taxon>
        <taxon>Fungi</taxon>
        <taxon>Dikarya</taxon>
        <taxon>Ascomycota</taxon>
        <taxon>Pezizomycotina</taxon>
        <taxon>Dothideomycetes</taxon>
        <taxon>Pleosporomycetidae</taxon>
        <taxon>Pleosporales</taxon>
        <taxon>Lophiotremataceae</taxon>
        <taxon>Lophiotrema</taxon>
    </lineage>
</organism>
<feature type="compositionally biased region" description="Basic and acidic residues" evidence="1">
    <location>
        <begin position="8"/>
        <end position="17"/>
    </location>
</feature>
<dbReference type="PANTHER" id="PTHR38788">
    <property type="entry name" value="CLR5 DOMAIN-CONTAINING PROTEIN"/>
    <property type="match status" value="1"/>
</dbReference>
<dbReference type="InterPro" id="IPR025676">
    <property type="entry name" value="Clr5_dom"/>
</dbReference>
<name>A0A6A5YDU1_9PLEO</name>
<proteinExistence type="predicted"/>
<dbReference type="Gene3D" id="1.25.40.10">
    <property type="entry name" value="Tetratricopeptide repeat domain"/>
    <property type="match status" value="1"/>
</dbReference>
<evidence type="ECO:0000256" key="1">
    <source>
        <dbReference type="SAM" id="MobiDB-lite"/>
    </source>
</evidence>